<protein>
    <submittedName>
        <fullName evidence="1">Uncharacterized protein</fullName>
    </submittedName>
</protein>
<dbReference type="AlphaFoldDB" id="A0A345PKB3"/>
<evidence type="ECO:0000313" key="1">
    <source>
        <dbReference type="EMBL" id="AXI10443.1"/>
    </source>
</evidence>
<name>A0A345PKB3_9BACI</name>
<proteinExistence type="predicted"/>
<evidence type="ECO:0000313" key="2">
    <source>
        <dbReference type="Proteomes" id="UP000253908"/>
    </source>
</evidence>
<keyword evidence="2" id="KW-1185">Reference proteome</keyword>
<dbReference type="Proteomes" id="UP000253908">
    <property type="component" value="Chromosome"/>
</dbReference>
<sequence>MAKENHISIPAHILSTLERTTNGIWRFTSLNLIMVLIKKWSCFQDLMEIQSLTFIKKCD</sequence>
<dbReference type="EMBL" id="CP024848">
    <property type="protein sequence ID" value="AXI10443.1"/>
    <property type="molecule type" value="Genomic_DNA"/>
</dbReference>
<dbReference type="KEGG" id="ocn:CUC15_16550"/>
<gene>
    <name evidence="1" type="ORF">CUC15_16550</name>
</gene>
<organism evidence="1 2">
    <name type="scientific">Oceanobacillus zhaokaii</name>
    <dbReference type="NCBI Taxonomy" id="2052660"/>
    <lineage>
        <taxon>Bacteria</taxon>
        <taxon>Bacillati</taxon>
        <taxon>Bacillota</taxon>
        <taxon>Bacilli</taxon>
        <taxon>Bacillales</taxon>
        <taxon>Bacillaceae</taxon>
        <taxon>Oceanobacillus</taxon>
    </lineage>
</organism>
<accession>A0A345PKB3</accession>
<reference evidence="2" key="1">
    <citation type="submission" date="2017-11" db="EMBL/GenBank/DDBJ databases">
        <authorList>
            <person name="Zhu W."/>
        </authorList>
    </citation>
    <scope>NUCLEOTIDE SEQUENCE [LARGE SCALE GENOMIC DNA]</scope>
    <source>
        <strain evidence="2">160</strain>
    </source>
</reference>